<name>A0A9D1CT43_9FIRM</name>
<reference evidence="1" key="1">
    <citation type="submission" date="2020-10" db="EMBL/GenBank/DDBJ databases">
        <authorList>
            <person name="Gilroy R."/>
        </authorList>
    </citation>
    <scope>NUCLEOTIDE SEQUENCE</scope>
    <source>
        <strain evidence="1">ChiBcolR7-354</strain>
    </source>
</reference>
<gene>
    <name evidence="1" type="ORF">IAB77_09745</name>
</gene>
<proteinExistence type="predicted"/>
<dbReference type="SUPFAM" id="SSF52540">
    <property type="entry name" value="P-loop containing nucleoside triphosphate hydrolases"/>
    <property type="match status" value="1"/>
</dbReference>
<evidence type="ECO:0000313" key="2">
    <source>
        <dbReference type="Proteomes" id="UP000824262"/>
    </source>
</evidence>
<sequence length="167" mass="17716">MKKRIFLIGPEACGKTSLISGAVGSEIRRAGGLVLRHMGGGLEIFSPAEWERRRFAGPGPELSAHCAGLLARASSAPFAVIDGLGGAELEEAELYEALVRFLFSGTPCAGALEPPAGEEGALLRELLTSDPDTMLLETSGRYDVNAEGALRHWAEEYVFAPASTISW</sequence>
<protein>
    <submittedName>
        <fullName evidence="1">Uncharacterized protein</fullName>
    </submittedName>
</protein>
<dbReference type="EMBL" id="DVGA01000113">
    <property type="protein sequence ID" value="HIQ79522.1"/>
    <property type="molecule type" value="Genomic_DNA"/>
</dbReference>
<dbReference type="AlphaFoldDB" id="A0A9D1CT43"/>
<dbReference type="InterPro" id="IPR027417">
    <property type="entry name" value="P-loop_NTPase"/>
</dbReference>
<reference evidence="1" key="2">
    <citation type="journal article" date="2021" name="PeerJ">
        <title>Extensive microbial diversity within the chicken gut microbiome revealed by metagenomics and culture.</title>
        <authorList>
            <person name="Gilroy R."/>
            <person name="Ravi A."/>
            <person name="Getino M."/>
            <person name="Pursley I."/>
            <person name="Horton D.L."/>
            <person name="Alikhan N.F."/>
            <person name="Baker D."/>
            <person name="Gharbi K."/>
            <person name="Hall N."/>
            <person name="Watson M."/>
            <person name="Adriaenssens E.M."/>
            <person name="Foster-Nyarko E."/>
            <person name="Jarju S."/>
            <person name="Secka A."/>
            <person name="Antonio M."/>
            <person name="Oren A."/>
            <person name="Chaudhuri R.R."/>
            <person name="La Ragione R."/>
            <person name="Hildebrand F."/>
            <person name="Pallen M.J."/>
        </authorList>
    </citation>
    <scope>NUCLEOTIDE SEQUENCE</scope>
    <source>
        <strain evidence="1">ChiBcolR7-354</strain>
    </source>
</reference>
<evidence type="ECO:0000313" key="1">
    <source>
        <dbReference type="EMBL" id="HIQ79522.1"/>
    </source>
</evidence>
<accession>A0A9D1CT43</accession>
<comment type="caution">
    <text evidence="1">The sequence shown here is derived from an EMBL/GenBank/DDBJ whole genome shotgun (WGS) entry which is preliminary data.</text>
</comment>
<dbReference type="Proteomes" id="UP000824262">
    <property type="component" value="Unassembled WGS sequence"/>
</dbReference>
<organism evidence="1 2">
    <name type="scientific">Candidatus Scatomorpha intestinavium</name>
    <dbReference type="NCBI Taxonomy" id="2840922"/>
    <lineage>
        <taxon>Bacteria</taxon>
        <taxon>Bacillati</taxon>
        <taxon>Bacillota</taxon>
        <taxon>Clostridia</taxon>
        <taxon>Eubacteriales</taxon>
        <taxon>Candidatus Scatomorpha</taxon>
    </lineage>
</organism>